<name>A0A3E2HNV2_SCYLI</name>
<accession>A0A3E2HNV2</accession>
<feature type="non-terminal residue" evidence="2">
    <location>
        <position position="422"/>
    </location>
</feature>
<dbReference type="CDD" id="cd11069">
    <property type="entry name" value="CYP_FUM15-like"/>
    <property type="match status" value="1"/>
</dbReference>
<evidence type="ECO:0000256" key="1">
    <source>
        <dbReference type="PIRSR" id="PIRSR602401-1"/>
    </source>
</evidence>
<dbReference type="GO" id="GO:0020037">
    <property type="term" value="F:heme binding"/>
    <property type="evidence" value="ECO:0007669"/>
    <property type="project" value="InterPro"/>
</dbReference>
<evidence type="ECO:0000313" key="3">
    <source>
        <dbReference type="Proteomes" id="UP000258309"/>
    </source>
</evidence>
<dbReference type="SUPFAM" id="SSF48264">
    <property type="entry name" value="Cytochrome P450"/>
    <property type="match status" value="1"/>
</dbReference>
<protein>
    <recommendedName>
        <fullName evidence="4">Cytochrome P450</fullName>
    </recommendedName>
</protein>
<dbReference type="InterPro" id="IPR001128">
    <property type="entry name" value="Cyt_P450"/>
</dbReference>
<dbReference type="STRING" id="5539.A0A3E2HNV2"/>
<dbReference type="PANTHER" id="PTHR24305">
    <property type="entry name" value="CYTOCHROME P450"/>
    <property type="match status" value="1"/>
</dbReference>
<dbReference type="InterPro" id="IPR002401">
    <property type="entry name" value="Cyt_P450_E_grp-I"/>
</dbReference>
<keyword evidence="3" id="KW-1185">Reference proteome</keyword>
<feature type="binding site" description="axial binding residue" evidence="1">
    <location>
        <position position="365"/>
    </location>
    <ligand>
        <name>heme</name>
        <dbReference type="ChEBI" id="CHEBI:30413"/>
    </ligand>
    <ligandPart>
        <name>Fe</name>
        <dbReference type="ChEBI" id="CHEBI:18248"/>
    </ligandPart>
</feature>
<reference evidence="2 3" key="1">
    <citation type="submission" date="2018-05" db="EMBL/GenBank/DDBJ databases">
        <title>Draft genome sequence of Scytalidium lignicola DSM 105466, a ubiquitous saprotrophic fungus.</title>
        <authorList>
            <person name="Buettner E."/>
            <person name="Gebauer A.M."/>
            <person name="Hofrichter M."/>
            <person name="Liers C."/>
            <person name="Kellner H."/>
        </authorList>
    </citation>
    <scope>NUCLEOTIDE SEQUENCE [LARGE SCALE GENOMIC DNA]</scope>
    <source>
        <strain evidence="2 3">DSM 105466</strain>
    </source>
</reference>
<comment type="cofactor">
    <cofactor evidence="1">
        <name>heme</name>
        <dbReference type="ChEBI" id="CHEBI:30413"/>
    </cofactor>
</comment>
<dbReference type="InterPro" id="IPR050121">
    <property type="entry name" value="Cytochrome_P450_monoxygenase"/>
</dbReference>
<sequence>MPGNQERLLVTSPEALKEILVSKTAHFVKPQSVKHRLSRVTGNGLLIVEGEEHKAQRKSLMPAFSFRHIKDLYPIFWSKARELVICLEKEVNNNKTKETKVTEVRGWATRTTLDIIGLAGMDHDFNSLQNPNNSLARRPIPISRRVAALLSILPTRQKKQVSEASNYIRDLCRNIIQEKQEKLKTDQTEDGVDIIAVALKSNVFTDENLVDQMMTFLAAGHGTTSHALQWAVYALCKHDKIQARLREEIRDKLPPISDPESKISAPDIDALPFLHAFCNEILRFYAPVPATVRQSLHETTVVGYRIPKGTSFTIAPGVVNLDKELWGPDADTFNPERWMQDGCVNSGGVKNNYGFLTFLHGPRSCIGETFARSELACLVAAIVGRFRMELEDPDKEVKLMNRGIGLSPADGVRAKFEIVDGW</sequence>
<dbReference type="Pfam" id="PF00067">
    <property type="entry name" value="p450"/>
    <property type="match status" value="1"/>
</dbReference>
<dbReference type="GO" id="GO:0004497">
    <property type="term" value="F:monooxygenase activity"/>
    <property type="evidence" value="ECO:0007669"/>
    <property type="project" value="InterPro"/>
</dbReference>
<dbReference type="EMBL" id="NCSJ02000013">
    <property type="protein sequence ID" value="RFU35065.1"/>
    <property type="molecule type" value="Genomic_DNA"/>
</dbReference>
<dbReference type="GO" id="GO:0016705">
    <property type="term" value="F:oxidoreductase activity, acting on paired donors, with incorporation or reduction of molecular oxygen"/>
    <property type="evidence" value="ECO:0007669"/>
    <property type="project" value="InterPro"/>
</dbReference>
<dbReference type="GO" id="GO:0005506">
    <property type="term" value="F:iron ion binding"/>
    <property type="evidence" value="ECO:0007669"/>
    <property type="project" value="InterPro"/>
</dbReference>
<keyword evidence="1" id="KW-0479">Metal-binding</keyword>
<keyword evidence="1" id="KW-0349">Heme</keyword>
<dbReference type="Proteomes" id="UP000258309">
    <property type="component" value="Unassembled WGS sequence"/>
</dbReference>
<dbReference type="PRINTS" id="PR00385">
    <property type="entry name" value="P450"/>
</dbReference>
<gene>
    <name evidence="2" type="ORF">B7463_g1297</name>
</gene>
<feature type="non-terminal residue" evidence="2">
    <location>
        <position position="1"/>
    </location>
</feature>
<evidence type="ECO:0008006" key="4">
    <source>
        <dbReference type="Google" id="ProtNLM"/>
    </source>
</evidence>
<dbReference type="PANTHER" id="PTHR24305:SF227">
    <property type="entry name" value="P450, PUTATIVE (EUROFUNG)-RELATED"/>
    <property type="match status" value="1"/>
</dbReference>
<dbReference type="PRINTS" id="PR00463">
    <property type="entry name" value="EP450I"/>
</dbReference>
<dbReference type="AlphaFoldDB" id="A0A3E2HNV2"/>
<dbReference type="OrthoDB" id="1470350at2759"/>
<keyword evidence="1" id="KW-0408">Iron</keyword>
<organism evidence="2 3">
    <name type="scientific">Scytalidium lignicola</name>
    <name type="common">Hyphomycete</name>
    <dbReference type="NCBI Taxonomy" id="5539"/>
    <lineage>
        <taxon>Eukaryota</taxon>
        <taxon>Fungi</taxon>
        <taxon>Dikarya</taxon>
        <taxon>Ascomycota</taxon>
        <taxon>Pezizomycotina</taxon>
        <taxon>Leotiomycetes</taxon>
        <taxon>Leotiomycetes incertae sedis</taxon>
        <taxon>Scytalidium</taxon>
    </lineage>
</organism>
<comment type="caution">
    <text evidence="2">The sequence shown here is derived from an EMBL/GenBank/DDBJ whole genome shotgun (WGS) entry which is preliminary data.</text>
</comment>
<proteinExistence type="predicted"/>
<dbReference type="Gene3D" id="1.10.630.10">
    <property type="entry name" value="Cytochrome P450"/>
    <property type="match status" value="1"/>
</dbReference>
<evidence type="ECO:0000313" key="2">
    <source>
        <dbReference type="EMBL" id="RFU35065.1"/>
    </source>
</evidence>
<dbReference type="OMA" id="HHEIRIA"/>
<dbReference type="InterPro" id="IPR036396">
    <property type="entry name" value="Cyt_P450_sf"/>
</dbReference>